<feature type="region of interest" description="Disordered" evidence="1">
    <location>
        <begin position="1"/>
        <end position="37"/>
    </location>
</feature>
<dbReference type="AlphaFoldDB" id="A0A9W9W2P9"/>
<proteinExistence type="predicted"/>
<organism evidence="3 4">
    <name type="scientific">Penicillium cosmopolitanum</name>
    <dbReference type="NCBI Taxonomy" id="1131564"/>
    <lineage>
        <taxon>Eukaryota</taxon>
        <taxon>Fungi</taxon>
        <taxon>Dikarya</taxon>
        <taxon>Ascomycota</taxon>
        <taxon>Pezizomycotina</taxon>
        <taxon>Eurotiomycetes</taxon>
        <taxon>Eurotiomycetidae</taxon>
        <taxon>Eurotiales</taxon>
        <taxon>Aspergillaceae</taxon>
        <taxon>Penicillium</taxon>
    </lineage>
</organism>
<comment type="caution">
    <text evidence="3">The sequence shown here is derived from an EMBL/GenBank/DDBJ whole genome shotgun (WGS) entry which is preliminary data.</text>
</comment>
<evidence type="ECO:0000256" key="2">
    <source>
        <dbReference type="SAM" id="Phobius"/>
    </source>
</evidence>
<dbReference type="EMBL" id="JAPZBU010000006">
    <property type="protein sequence ID" value="KAJ5397461.1"/>
    <property type="molecule type" value="Genomic_DNA"/>
</dbReference>
<keyword evidence="2" id="KW-0472">Membrane</keyword>
<dbReference type="RefSeq" id="XP_056489513.1">
    <property type="nucleotide sequence ID" value="XM_056630211.1"/>
</dbReference>
<reference evidence="3" key="2">
    <citation type="journal article" date="2023" name="IMA Fungus">
        <title>Comparative genomic study of the Penicillium genus elucidates a diverse pangenome and 15 lateral gene transfer events.</title>
        <authorList>
            <person name="Petersen C."/>
            <person name="Sorensen T."/>
            <person name="Nielsen M.R."/>
            <person name="Sondergaard T.E."/>
            <person name="Sorensen J.L."/>
            <person name="Fitzpatrick D.A."/>
            <person name="Frisvad J.C."/>
            <person name="Nielsen K.L."/>
        </authorList>
    </citation>
    <scope>NUCLEOTIDE SEQUENCE</scope>
    <source>
        <strain evidence="3">IBT 29677</strain>
    </source>
</reference>
<reference evidence="3" key="1">
    <citation type="submission" date="2022-12" db="EMBL/GenBank/DDBJ databases">
        <authorList>
            <person name="Petersen C."/>
        </authorList>
    </citation>
    <scope>NUCLEOTIDE SEQUENCE</scope>
    <source>
        <strain evidence="3">IBT 29677</strain>
    </source>
</reference>
<dbReference type="GeneID" id="81369191"/>
<keyword evidence="4" id="KW-1185">Reference proteome</keyword>
<dbReference type="Proteomes" id="UP001147747">
    <property type="component" value="Unassembled WGS sequence"/>
</dbReference>
<keyword evidence="2" id="KW-1133">Transmembrane helix</keyword>
<sequence>MDAGPPTPPGVQSDAPIVSHDLPGRSNARGPSSSTQPYTTVCCAVPYEYISPSSPLMLMLVILVILVW</sequence>
<name>A0A9W9W2P9_9EURO</name>
<gene>
    <name evidence="3" type="ORF">N7509_005574</name>
</gene>
<accession>A0A9W9W2P9</accession>
<evidence type="ECO:0000313" key="3">
    <source>
        <dbReference type="EMBL" id="KAJ5397461.1"/>
    </source>
</evidence>
<feature type="transmembrane region" description="Helical" evidence="2">
    <location>
        <begin position="49"/>
        <end position="67"/>
    </location>
</feature>
<evidence type="ECO:0000313" key="4">
    <source>
        <dbReference type="Proteomes" id="UP001147747"/>
    </source>
</evidence>
<protein>
    <submittedName>
        <fullName evidence="3">Uncharacterized protein</fullName>
    </submittedName>
</protein>
<evidence type="ECO:0000256" key="1">
    <source>
        <dbReference type="SAM" id="MobiDB-lite"/>
    </source>
</evidence>
<keyword evidence="2" id="KW-0812">Transmembrane</keyword>